<evidence type="ECO:0000313" key="3">
    <source>
        <dbReference type="EMBL" id="SNB70660.1"/>
    </source>
</evidence>
<dbReference type="PROSITE" id="PS51257">
    <property type="entry name" value="PROKAR_LIPOPROTEIN"/>
    <property type="match status" value="1"/>
</dbReference>
<dbReference type="Pfam" id="PF18914">
    <property type="entry name" value="DUF5666"/>
    <property type="match status" value="2"/>
</dbReference>
<dbReference type="OrthoDB" id="9804625at2"/>
<dbReference type="RefSeq" id="WP_088571931.1">
    <property type="nucleotide sequence ID" value="NZ_FYEK01000044.1"/>
</dbReference>
<evidence type="ECO:0000256" key="1">
    <source>
        <dbReference type="SAM" id="MobiDB-lite"/>
    </source>
</evidence>
<dbReference type="Proteomes" id="UP000197025">
    <property type="component" value="Unassembled WGS sequence"/>
</dbReference>
<feature type="domain" description="DUF5666" evidence="2">
    <location>
        <begin position="151"/>
        <end position="193"/>
    </location>
</feature>
<feature type="compositionally biased region" description="Pro residues" evidence="1">
    <location>
        <begin position="56"/>
        <end position="65"/>
    </location>
</feature>
<gene>
    <name evidence="3" type="ORF">SAMN02746019_00012880</name>
</gene>
<feature type="domain" description="DUF5666" evidence="2">
    <location>
        <begin position="76"/>
        <end position="127"/>
    </location>
</feature>
<keyword evidence="4" id="KW-1185">Reference proteome</keyword>
<evidence type="ECO:0000259" key="2">
    <source>
        <dbReference type="Pfam" id="PF18914"/>
    </source>
</evidence>
<protein>
    <recommendedName>
        <fullName evidence="2">DUF5666 domain-containing protein</fullName>
    </recommendedName>
</protein>
<evidence type="ECO:0000313" key="4">
    <source>
        <dbReference type="Proteomes" id="UP000197025"/>
    </source>
</evidence>
<organism evidence="3 4">
    <name type="scientific">Thermoflexus hugenholtzii JAD2</name>
    <dbReference type="NCBI Taxonomy" id="877466"/>
    <lineage>
        <taxon>Bacteria</taxon>
        <taxon>Bacillati</taxon>
        <taxon>Chloroflexota</taxon>
        <taxon>Thermoflexia</taxon>
        <taxon>Thermoflexales</taxon>
        <taxon>Thermoflexaceae</taxon>
        <taxon>Thermoflexus</taxon>
    </lineage>
</organism>
<proteinExistence type="predicted"/>
<dbReference type="InterPro" id="IPR043724">
    <property type="entry name" value="DUF5666"/>
</dbReference>
<dbReference type="InParanoid" id="A0A212RE97"/>
<reference evidence="4" key="1">
    <citation type="submission" date="2017-06" db="EMBL/GenBank/DDBJ databases">
        <authorList>
            <person name="Varghese N."/>
            <person name="Submissions S."/>
        </authorList>
    </citation>
    <scope>NUCLEOTIDE SEQUENCE [LARGE SCALE GENOMIC DNA]</scope>
    <source>
        <strain evidence="4">JAD2</strain>
    </source>
</reference>
<feature type="region of interest" description="Disordered" evidence="1">
    <location>
        <begin position="31"/>
        <end position="70"/>
    </location>
</feature>
<name>A0A212RE97_9CHLR</name>
<sequence length="202" mass="21527">MSRAFPLWIWMLLFSIGILFSACARGIPGERLPEGSRPTAPPPGRTGGQGTVARPPASPPRPSPIEEPSGEAMTLEGRITAVIPGGYQVDGHRVHVSPEADAEGPLPVGVYVTVVGIARPDGSIEAEVLEVLRRPGAEREWESTLEQVRTDGYQIDGRRVFVLPTTEVIGDPKPGSSVYLSGFEQPDGSLVADTVIVIETEP</sequence>
<accession>A0A212RE97</accession>
<dbReference type="EMBL" id="FYEK01000044">
    <property type="protein sequence ID" value="SNB70660.1"/>
    <property type="molecule type" value="Genomic_DNA"/>
</dbReference>
<dbReference type="AlphaFoldDB" id="A0A212RE97"/>